<reference evidence="1 2" key="1">
    <citation type="journal article" date="2016" name="Front. Microbiol.">
        <title>Genomic Resource of Rice Seed Associated Bacteria.</title>
        <authorList>
            <person name="Midha S."/>
            <person name="Bansal K."/>
            <person name="Sharma S."/>
            <person name="Kumar N."/>
            <person name="Patil P.P."/>
            <person name="Chaudhry V."/>
            <person name="Patil P.B."/>
        </authorList>
    </citation>
    <scope>NUCLEOTIDE SEQUENCE [LARGE SCALE GENOMIC DNA]</scope>
    <source>
        <strain evidence="1 2">NS115</strain>
    </source>
</reference>
<evidence type="ECO:0000313" key="1">
    <source>
        <dbReference type="EMBL" id="KTS83979.1"/>
    </source>
</evidence>
<keyword evidence="2" id="KW-1185">Reference proteome</keyword>
<dbReference type="EMBL" id="LDRX01000024">
    <property type="protein sequence ID" value="KTS83979.1"/>
    <property type="molecule type" value="Genomic_DNA"/>
</dbReference>
<gene>
    <name evidence="1" type="ORF">NS115_05470</name>
</gene>
<organism evidence="1 2">
    <name type="scientific">Paenibacillus jamilae</name>
    <dbReference type="NCBI Taxonomy" id="114136"/>
    <lineage>
        <taxon>Bacteria</taxon>
        <taxon>Bacillati</taxon>
        <taxon>Bacillota</taxon>
        <taxon>Bacilli</taxon>
        <taxon>Bacillales</taxon>
        <taxon>Paenibacillaceae</taxon>
        <taxon>Paenibacillus</taxon>
    </lineage>
</organism>
<dbReference type="Proteomes" id="UP000074866">
    <property type="component" value="Unassembled WGS sequence"/>
</dbReference>
<sequence>MKLVGTSLIQQRFYVGANGWLKASLLEPCAFLEGLRAVCCANSAVLPETLLVIEKRVPLLFHRSWEGAASYVPHLFKFCSHMRVGAGSSGADGIVLEKR</sequence>
<protein>
    <submittedName>
        <fullName evidence="1">Uncharacterized protein</fullName>
    </submittedName>
</protein>
<proteinExistence type="predicted"/>
<name>A0ACC4ZZW8_9BACL</name>
<accession>A0ACC4ZZW8</accession>
<evidence type="ECO:0000313" key="2">
    <source>
        <dbReference type="Proteomes" id="UP000074866"/>
    </source>
</evidence>
<comment type="caution">
    <text evidence="1">The sequence shown here is derived from an EMBL/GenBank/DDBJ whole genome shotgun (WGS) entry which is preliminary data.</text>
</comment>